<dbReference type="InterPro" id="IPR007492">
    <property type="entry name" value="LytTR_DNA-bd_dom"/>
</dbReference>
<gene>
    <name evidence="4" type="ORF">J7S26_08005</name>
</gene>
<protein>
    <submittedName>
        <fullName evidence="4">Response regulator transcription factor</fullName>
    </submittedName>
</protein>
<dbReference type="KEGG" id="ebz:J7S26_08005"/>
<dbReference type="PROSITE" id="PS50930">
    <property type="entry name" value="HTH_LYTTR"/>
    <property type="match status" value="1"/>
</dbReference>
<keyword evidence="1" id="KW-0597">Phosphoprotein</keyword>
<dbReference type="GO" id="GO:0003677">
    <property type="term" value="F:DNA binding"/>
    <property type="evidence" value="ECO:0007669"/>
    <property type="project" value="InterPro"/>
</dbReference>
<evidence type="ECO:0000259" key="3">
    <source>
        <dbReference type="PROSITE" id="PS50930"/>
    </source>
</evidence>
<dbReference type="SUPFAM" id="SSF52172">
    <property type="entry name" value="CheY-like"/>
    <property type="match status" value="1"/>
</dbReference>
<dbReference type="RefSeq" id="WP_166340048.1">
    <property type="nucleotide sequence ID" value="NZ_CP072829.1"/>
</dbReference>
<evidence type="ECO:0000256" key="1">
    <source>
        <dbReference type="PROSITE-ProRule" id="PRU00169"/>
    </source>
</evidence>
<dbReference type="Pfam" id="PF04397">
    <property type="entry name" value="LytTR"/>
    <property type="match status" value="1"/>
</dbReference>
<dbReference type="Proteomes" id="UP000671910">
    <property type="component" value="Chromosome"/>
</dbReference>
<dbReference type="AlphaFoldDB" id="A0A9E6MQS5"/>
<evidence type="ECO:0000313" key="5">
    <source>
        <dbReference type="Proteomes" id="UP000671910"/>
    </source>
</evidence>
<reference evidence="4" key="1">
    <citation type="submission" date="2021-04" db="EMBL/GenBank/DDBJ databases">
        <title>Novel species in family Eggerthellaceae.</title>
        <authorList>
            <person name="Zhang G."/>
        </authorList>
    </citation>
    <scope>NUCLEOTIDE SEQUENCE</scope>
    <source>
        <strain evidence="4">Zg-886</strain>
    </source>
</reference>
<evidence type="ECO:0000259" key="2">
    <source>
        <dbReference type="PROSITE" id="PS50110"/>
    </source>
</evidence>
<proteinExistence type="predicted"/>
<dbReference type="SMART" id="SM00448">
    <property type="entry name" value="REC"/>
    <property type="match status" value="1"/>
</dbReference>
<feature type="domain" description="HTH LytTR-type" evidence="3">
    <location>
        <begin position="134"/>
        <end position="232"/>
    </location>
</feature>
<dbReference type="PROSITE" id="PS50110">
    <property type="entry name" value="RESPONSE_REGULATORY"/>
    <property type="match status" value="1"/>
</dbReference>
<dbReference type="GO" id="GO:0000156">
    <property type="term" value="F:phosphorelay response regulator activity"/>
    <property type="evidence" value="ECO:0007669"/>
    <property type="project" value="InterPro"/>
</dbReference>
<sequence length="240" mass="27296">MNRLAIVDDDKQAALTLKDLVLEYPQEVAPKIEVFLSAQEFEEALDAGASFNIVFMDICLDENGEASGIDVVKSRYQSDIGTQIIYVTSFIEHCTDVYQTNHAYFLVKPVKREKLFEALDKACANLDQLSREALPVKQAGRLIFVPLHKIAYIESDLRKIKIKTPDGTLEMYGKLSEIMKQLPDRFIQCHRSFLVNLDYVQALQKKELLLSTGEEIPISQHRYQATRDCLVKNIHEGSLS</sequence>
<name>A0A9E6MQS5_9ACTN</name>
<dbReference type="InterPro" id="IPR011006">
    <property type="entry name" value="CheY-like_superfamily"/>
</dbReference>
<dbReference type="PANTHER" id="PTHR37299:SF1">
    <property type="entry name" value="STAGE 0 SPORULATION PROTEIN A HOMOLOG"/>
    <property type="match status" value="1"/>
</dbReference>
<dbReference type="PANTHER" id="PTHR37299">
    <property type="entry name" value="TRANSCRIPTIONAL REGULATOR-RELATED"/>
    <property type="match status" value="1"/>
</dbReference>
<dbReference type="InterPro" id="IPR001789">
    <property type="entry name" value="Sig_transdc_resp-reg_receiver"/>
</dbReference>
<dbReference type="Pfam" id="PF00072">
    <property type="entry name" value="Response_reg"/>
    <property type="match status" value="1"/>
</dbReference>
<evidence type="ECO:0000313" key="4">
    <source>
        <dbReference type="EMBL" id="QTU84275.1"/>
    </source>
</evidence>
<organism evidence="4 5">
    <name type="scientific">Xiamenia xianingshaonis</name>
    <dbReference type="NCBI Taxonomy" id="2682776"/>
    <lineage>
        <taxon>Bacteria</taxon>
        <taxon>Bacillati</taxon>
        <taxon>Actinomycetota</taxon>
        <taxon>Coriobacteriia</taxon>
        <taxon>Eggerthellales</taxon>
        <taxon>Eggerthellaceae</taxon>
        <taxon>Xiamenia</taxon>
    </lineage>
</organism>
<dbReference type="SMART" id="SM00850">
    <property type="entry name" value="LytTR"/>
    <property type="match status" value="1"/>
</dbReference>
<dbReference type="EMBL" id="CP072829">
    <property type="protein sequence ID" value="QTU84275.1"/>
    <property type="molecule type" value="Genomic_DNA"/>
</dbReference>
<feature type="modified residue" description="4-aspartylphosphate" evidence="1">
    <location>
        <position position="57"/>
    </location>
</feature>
<feature type="domain" description="Response regulatory" evidence="2">
    <location>
        <begin position="3"/>
        <end position="123"/>
    </location>
</feature>
<dbReference type="Gene3D" id="3.40.50.2300">
    <property type="match status" value="1"/>
</dbReference>
<dbReference type="InterPro" id="IPR046947">
    <property type="entry name" value="LytR-like"/>
</dbReference>
<accession>A0A9E6MQS5</accession>
<dbReference type="Gene3D" id="2.40.50.1020">
    <property type="entry name" value="LytTr DNA-binding domain"/>
    <property type="match status" value="1"/>
</dbReference>